<evidence type="ECO:0000313" key="2">
    <source>
        <dbReference type="Proteomes" id="UP000663873"/>
    </source>
</evidence>
<name>A0A821N833_9BILA</name>
<organism evidence="1 2">
    <name type="scientific">Rotaria socialis</name>
    <dbReference type="NCBI Taxonomy" id="392032"/>
    <lineage>
        <taxon>Eukaryota</taxon>
        <taxon>Metazoa</taxon>
        <taxon>Spiralia</taxon>
        <taxon>Gnathifera</taxon>
        <taxon>Rotifera</taxon>
        <taxon>Eurotatoria</taxon>
        <taxon>Bdelloidea</taxon>
        <taxon>Philodinida</taxon>
        <taxon>Philodinidae</taxon>
        <taxon>Rotaria</taxon>
    </lineage>
</organism>
<protein>
    <submittedName>
        <fullName evidence="1">Uncharacterized protein</fullName>
    </submittedName>
</protein>
<reference evidence="1" key="1">
    <citation type="submission" date="2021-02" db="EMBL/GenBank/DDBJ databases">
        <authorList>
            <person name="Nowell W R."/>
        </authorList>
    </citation>
    <scope>NUCLEOTIDE SEQUENCE</scope>
</reference>
<keyword evidence="2" id="KW-1185">Reference proteome</keyword>
<gene>
    <name evidence="1" type="ORF">UJA718_LOCUS40307</name>
</gene>
<accession>A0A821N833</accession>
<proteinExistence type="predicted"/>
<evidence type="ECO:0000313" key="1">
    <source>
        <dbReference type="EMBL" id="CAF4779477.1"/>
    </source>
</evidence>
<feature type="non-terminal residue" evidence="1">
    <location>
        <position position="1"/>
    </location>
</feature>
<dbReference type="Proteomes" id="UP000663873">
    <property type="component" value="Unassembled WGS sequence"/>
</dbReference>
<sequence>IALRKFDNDTQSDEVKKLWGNVSQSYTPKITQNPHRNATPPPECYSLFDEFDLIEDQLLFSTTNVFNDKDADNPFSGNWYTSTHLCS</sequence>
<comment type="caution">
    <text evidence="1">The sequence shown here is derived from an EMBL/GenBank/DDBJ whole genome shotgun (WGS) entry which is preliminary data.</text>
</comment>
<dbReference type="AlphaFoldDB" id="A0A821N833"/>
<dbReference type="EMBL" id="CAJOBP010044332">
    <property type="protein sequence ID" value="CAF4779477.1"/>
    <property type="molecule type" value="Genomic_DNA"/>
</dbReference>